<feature type="non-terminal residue" evidence="1">
    <location>
        <position position="1"/>
    </location>
</feature>
<dbReference type="Gene3D" id="3.90.550.10">
    <property type="entry name" value="Spore Coat Polysaccharide Biosynthesis Protein SpsA, Chain A"/>
    <property type="match status" value="1"/>
</dbReference>
<dbReference type="EMBL" id="BART01027263">
    <property type="protein sequence ID" value="GAG91339.1"/>
    <property type="molecule type" value="Genomic_DNA"/>
</dbReference>
<dbReference type="AlphaFoldDB" id="X1B6H0"/>
<name>X1B6H0_9ZZZZ</name>
<dbReference type="SUPFAM" id="SSF53448">
    <property type="entry name" value="Nucleotide-diphospho-sugar transferases"/>
    <property type="match status" value="1"/>
</dbReference>
<sequence>FIPDNKYYGMDNLIQEMLAKNCIITKYNIKDYWLDIGQVTDYQKAQEIYNEHFSEGKK</sequence>
<proteinExistence type="predicted"/>
<evidence type="ECO:0000313" key="1">
    <source>
        <dbReference type="EMBL" id="GAG91339.1"/>
    </source>
</evidence>
<evidence type="ECO:0008006" key="2">
    <source>
        <dbReference type="Google" id="ProtNLM"/>
    </source>
</evidence>
<organism evidence="1">
    <name type="scientific">marine sediment metagenome</name>
    <dbReference type="NCBI Taxonomy" id="412755"/>
    <lineage>
        <taxon>unclassified sequences</taxon>
        <taxon>metagenomes</taxon>
        <taxon>ecological metagenomes</taxon>
    </lineage>
</organism>
<dbReference type="InterPro" id="IPR029044">
    <property type="entry name" value="Nucleotide-diphossugar_trans"/>
</dbReference>
<accession>X1B6H0</accession>
<reference evidence="1" key="1">
    <citation type="journal article" date="2014" name="Front. Microbiol.">
        <title>High frequency of phylogenetically diverse reductive dehalogenase-homologous genes in deep subseafloor sedimentary metagenomes.</title>
        <authorList>
            <person name="Kawai M."/>
            <person name="Futagami T."/>
            <person name="Toyoda A."/>
            <person name="Takaki Y."/>
            <person name="Nishi S."/>
            <person name="Hori S."/>
            <person name="Arai W."/>
            <person name="Tsubouchi T."/>
            <person name="Morono Y."/>
            <person name="Uchiyama I."/>
            <person name="Ito T."/>
            <person name="Fujiyama A."/>
            <person name="Inagaki F."/>
            <person name="Takami H."/>
        </authorList>
    </citation>
    <scope>NUCLEOTIDE SEQUENCE</scope>
    <source>
        <strain evidence="1">Expedition CK06-06</strain>
    </source>
</reference>
<comment type="caution">
    <text evidence="1">The sequence shown here is derived from an EMBL/GenBank/DDBJ whole genome shotgun (WGS) entry which is preliminary data.</text>
</comment>
<gene>
    <name evidence="1" type="ORF">S01H4_48366</name>
</gene>
<protein>
    <recommendedName>
        <fullName evidence="2">Nucleotidyl transferase domain-containing protein</fullName>
    </recommendedName>
</protein>